<keyword evidence="2" id="KW-0378">Hydrolase</keyword>
<keyword evidence="2" id="KW-0255">Endonuclease</keyword>
<organism evidence="2 3">
    <name type="scientific">Tardiphaga alba</name>
    <dbReference type="NCBI Taxonomy" id="340268"/>
    <lineage>
        <taxon>Bacteria</taxon>
        <taxon>Pseudomonadati</taxon>
        <taxon>Pseudomonadota</taxon>
        <taxon>Alphaproteobacteria</taxon>
        <taxon>Hyphomicrobiales</taxon>
        <taxon>Nitrobacteraceae</taxon>
        <taxon>Tardiphaga</taxon>
    </lineage>
</organism>
<dbReference type="InterPro" id="IPR011335">
    <property type="entry name" value="Restrct_endonuc-II-like"/>
</dbReference>
<dbReference type="Proteomes" id="UP000682843">
    <property type="component" value="Chromosome"/>
</dbReference>
<gene>
    <name evidence="2" type="ORF">RPMA_02910</name>
</gene>
<dbReference type="InterPro" id="IPR012296">
    <property type="entry name" value="Nuclease_put_TT1808"/>
</dbReference>
<dbReference type="Pfam" id="PF05685">
    <property type="entry name" value="Uma2"/>
    <property type="match status" value="1"/>
</dbReference>
<feature type="domain" description="Putative restriction endonuclease" evidence="1">
    <location>
        <begin position="4"/>
        <end position="162"/>
    </location>
</feature>
<keyword evidence="3" id="KW-1185">Reference proteome</keyword>
<evidence type="ECO:0000259" key="1">
    <source>
        <dbReference type="Pfam" id="PF05685"/>
    </source>
</evidence>
<accession>A0ABX8AEP0</accession>
<proteinExistence type="predicted"/>
<protein>
    <submittedName>
        <fullName evidence="2">Uma2 family endonuclease</fullName>
    </submittedName>
</protein>
<evidence type="ECO:0000313" key="2">
    <source>
        <dbReference type="EMBL" id="QUS42233.1"/>
    </source>
</evidence>
<dbReference type="CDD" id="cd06260">
    <property type="entry name" value="DUF820-like"/>
    <property type="match status" value="1"/>
</dbReference>
<sequence length="198" mass="22601">MSAEEFRDFQKYRPDHERWELLAGVPVMMSPPRLVHNRIAENLARLLDDSFDRQGLPLMATQRSGFKSFILDGRVYEPEPDVAVIDTEYELEQRYFDAAYLLAEVVSSSDQIGVPGTGREWIDVKCELYRSHAACVALLVITQDHMAVQVELRTDDGWTSDVLTGPDAEIVIPKLNFRCRVGDLYDRTPLKSQVRSKP</sequence>
<dbReference type="SUPFAM" id="SSF52980">
    <property type="entry name" value="Restriction endonuclease-like"/>
    <property type="match status" value="1"/>
</dbReference>
<dbReference type="GO" id="GO:0004519">
    <property type="term" value="F:endonuclease activity"/>
    <property type="evidence" value="ECO:0007669"/>
    <property type="project" value="UniProtKB-KW"/>
</dbReference>
<evidence type="ECO:0000313" key="3">
    <source>
        <dbReference type="Proteomes" id="UP000682843"/>
    </source>
</evidence>
<dbReference type="Gene3D" id="3.90.1570.10">
    <property type="entry name" value="tt1808, chain A"/>
    <property type="match status" value="1"/>
</dbReference>
<reference evidence="2 3" key="1">
    <citation type="submission" date="2019-02" db="EMBL/GenBank/DDBJ databases">
        <title>Emended description of the genus Rhodopseudomonas and description of Rhodopseudomonas albus sp. nov., a non-phototrophic, heavy-metal-tolerant bacterium isolated from garden soil.</title>
        <authorList>
            <person name="Bao Z."/>
            <person name="Cao W.W."/>
            <person name="Sato Y."/>
            <person name="Nishizawa T."/>
            <person name="Zhao J."/>
            <person name="Guo Y."/>
            <person name="Ohta H."/>
        </authorList>
    </citation>
    <scope>NUCLEOTIDE SEQUENCE [LARGE SCALE GENOMIC DNA]</scope>
    <source>
        <strain evidence="2 3">SK50-23</strain>
    </source>
</reference>
<dbReference type="EMBL" id="CP036498">
    <property type="protein sequence ID" value="QUS42233.1"/>
    <property type="molecule type" value="Genomic_DNA"/>
</dbReference>
<keyword evidence="2" id="KW-0540">Nuclease</keyword>
<dbReference type="InterPro" id="IPR008538">
    <property type="entry name" value="Uma2"/>
</dbReference>
<name>A0ABX8AEP0_9BRAD</name>